<sequence length="304" mass="33313">MSGPDVTITLGRTGQVVTRGGKHARGERFDGSDDSLLFSANKRNRGDGIKWSPGLDGPNGSKMARNDLRLKLMRKRLSKHVQNAVEEHEMQGQHNKLSKSIQPAASSHMLAQSSKTNRSNIPREITNDMRHDNSLGMIYTSQSMGGSRARSPDRTWKSSSGFLPPRIYGEVHQVPVMRAADIPRSGHFFSNEVPNAPRPTSSASIVMKPTSQSASLVTRAPPPSGIVKNVSYMGEEPLTVGGFLHSLGLGKYAVSFQAEEVDMTVLKQMGDKDLKEMGIPMGPRKKILLALLPYQKRQTSGLQR</sequence>
<dbReference type="SUPFAM" id="SSF47769">
    <property type="entry name" value="SAM/Pointed domain"/>
    <property type="match status" value="1"/>
</dbReference>
<dbReference type="Gene3D" id="1.10.150.50">
    <property type="entry name" value="Transcription Factor, Ets-1"/>
    <property type="match status" value="1"/>
</dbReference>
<dbReference type="PROSITE" id="PS50105">
    <property type="entry name" value="SAM_DOMAIN"/>
    <property type="match status" value="1"/>
</dbReference>
<accession>A0A2P2K682</accession>
<evidence type="ECO:0000313" key="3">
    <source>
        <dbReference type="EMBL" id="MBX01189.1"/>
    </source>
</evidence>
<organism evidence="3">
    <name type="scientific">Rhizophora mucronata</name>
    <name type="common">Asiatic mangrove</name>
    <dbReference type="NCBI Taxonomy" id="61149"/>
    <lineage>
        <taxon>Eukaryota</taxon>
        <taxon>Viridiplantae</taxon>
        <taxon>Streptophyta</taxon>
        <taxon>Embryophyta</taxon>
        <taxon>Tracheophyta</taxon>
        <taxon>Spermatophyta</taxon>
        <taxon>Magnoliopsida</taxon>
        <taxon>eudicotyledons</taxon>
        <taxon>Gunneridae</taxon>
        <taxon>Pentapetalae</taxon>
        <taxon>rosids</taxon>
        <taxon>fabids</taxon>
        <taxon>Malpighiales</taxon>
        <taxon>Rhizophoraceae</taxon>
        <taxon>Rhizophora</taxon>
    </lineage>
</organism>
<dbReference type="PANTHER" id="PTHR10627">
    <property type="entry name" value="SCP160"/>
    <property type="match status" value="1"/>
</dbReference>
<protein>
    <submittedName>
        <fullName evidence="3">Uncharacterized protein LOC8280587 isoform X1</fullName>
    </submittedName>
</protein>
<evidence type="ECO:0000259" key="2">
    <source>
        <dbReference type="PROSITE" id="PS50105"/>
    </source>
</evidence>
<evidence type="ECO:0000256" key="1">
    <source>
        <dbReference type="ARBA" id="ARBA00022737"/>
    </source>
</evidence>
<reference evidence="3" key="1">
    <citation type="submission" date="2018-02" db="EMBL/GenBank/DDBJ databases">
        <title>Rhizophora mucronata_Transcriptome.</title>
        <authorList>
            <person name="Meera S.P."/>
            <person name="Sreeshan A."/>
            <person name="Augustine A."/>
        </authorList>
    </citation>
    <scope>NUCLEOTIDE SEQUENCE</scope>
    <source>
        <tissue evidence="3">Leaf</tissue>
    </source>
</reference>
<keyword evidence="1" id="KW-0677">Repeat</keyword>
<dbReference type="InterPro" id="IPR013761">
    <property type="entry name" value="SAM/pointed_sf"/>
</dbReference>
<dbReference type="EMBL" id="GGEC01020705">
    <property type="protein sequence ID" value="MBX01189.1"/>
    <property type="molecule type" value="Transcribed_RNA"/>
</dbReference>
<dbReference type="InterPro" id="IPR001660">
    <property type="entry name" value="SAM"/>
</dbReference>
<proteinExistence type="predicted"/>
<name>A0A2P2K682_RHIMU</name>
<dbReference type="AlphaFoldDB" id="A0A2P2K682"/>
<dbReference type="PANTHER" id="PTHR10627:SF74">
    <property type="entry name" value="OS08G0526500 PROTEIN"/>
    <property type="match status" value="1"/>
</dbReference>
<dbReference type="Pfam" id="PF00536">
    <property type="entry name" value="SAM_1"/>
    <property type="match status" value="1"/>
</dbReference>
<dbReference type="SMART" id="SM00454">
    <property type="entry name" value="SAM"/>
    <property type="match status" value="1"/>
</dbReference>
<feature type="domain" description="SAM" evidence="2">
    <location>
        <begin position="239"/>
        <end position="298"/>
    </location>
</feature>